<keyword evidence="1" id="KW-0694">RNA-binding</keyword>
<evidence type="ECO:0000313" key="4">
    <source>
        <dbReference type="EMBL" id="KAF2737178.1"/>
    </source>
</evidence>
<dbReference type="CDD" id="cd00048">
    <property type="entry name" value="DSRM_SF"/>
    <property type="match status" value="1"/>
</dbReference>
<feature type="compositionally biased region" description="Basic and acidic residues" evidence="2">
    <location>
        <begin position="30"/>
        <end position="58"/>
    </location>
</feature>
<feature type="compositionally biased region" description="Low complexity" evidence="2">
    <location>
        <begin position="267"/>
        <end position="281"/>
    </location>
</feature>
<reference evidence="4" key="1">
    <citation type="journal article" date="2020" name="Stud. Mycol.">
        <title>101 Dothideomycetes genomes: a test case for predicting lifestyles and emergence of pathogens.</title>
        <authorList>
            <person name="Haridas S."/>
            <person name="Albert R."/>
            <person name="Binder M."/>
            <person name="Bloem J."/>
            <person name="Labutti K."/>
            <person name="Salamov A."/>
            <person name="Andreopoulos B."/>
            <person name="Baker S."/>
            <person name="Barry K."/>
            <person name="Bills G."/>
            <person name="Bluhm B."/>
            <person name="Cannon C."/>
            <person name="Castanera R."/>
            <person name="Culley D."/>
            <person name="Daum C."/>
            <person name="Ezra D."/>
            <person name="Gonzalez J."/>
            <person name="Henrissat B."/>
            <person name="Kuo A."/>
            <person name="Liang C."/>
            <person name="Lipzen A."/>
            <person name="Lutzoni F."/>
            <person name="Magnuson J."/>
            <person name="Mondo S."/>
            <person name="Nolan M."/>
            <person name="Ohm R."/>
            <person name="Pangilinan J."/>
            <person name="Park H.-J."/>
            <person name="Ramirez L."/>
            <person name="Alfaro M."/>
            <person name="Sun H."/>
            <person name="Tritt A."/>
            <person name="Yoshinaga Y."/>
            <person name="Zwiers L.-H."/>
            <person name="Turgeon B."/>
            <person name="Goodwin S."/>
            <person name="Spatafora J."/>
            <person name="Crous P."/>
            <person name="Grigoriev I."/>
        </authorList>
    </citation>
    <scope>NUCLEOTIDE SEQUENCE</scope>
    <source>
        <strain evidence="4">CBS 125425</strain>
    </source>
</reference>
<accession>A0A9P4R0F8</accession>
<dbReference type="Proteomes" id="UP000799444">
    <property type="component" value="Unassembled WGS sequence"/>
</dbReference>
<comment type="caution">
    <text evidence="4">The sequence shown here is derived from an EMBL/GenBank/DDBJ whole genome shotgun (WGS) entry which is preliminary data.</text>
</comment>
<proteinExistence type="predicted"/>
<dbReference type="GO" id="GO:0003723">
    <property type="term" value="F:RNA binding"/>
    <property type="evidence" value="ECO:0007669"/>
    <property type="project" value="UniProtKB-UniRule"/>
</dbReference>
<evidence type="ECO:0000313" key="5">
    <source>
        <dbReference type="Proteomes" id="UP000799444"/>
    </source>
</evidence>
<feature type="region of interest" description="Disordered" evidence="2">
    <location>
        <begin position="1"/>
        <end position="65"/>
    </location>
</feature>
<feature type="region of interest" description="Disordered" evidence="2">
    <location>
        <begin position="239"/>
        <end position="281"/>
    </location>
</feature>
<dbReference type="InterPro" id="IPR014720">
    <property type="entry name" value="dsRBD_dom"/>
</dbReference>
<name>A0A9P4R0F8_9PLEO</name>
<dbReference type="Gene3D" id="3.30.160.20">
    <property type="match status" value="1"/>
</dbReference>
<dbReference type="EMBL" id="ML996118">
    <property type="protein sequence ID" value="KAF2737178.1"/>
    <property type="molecule type" value="Genomic_DNA"/>
</dbReference>
<evidence type="ECO:0000256" key="1">
    <source>
        <dbReference type="PROSITE-ProRule" id="PRU00266"/>
    </source>
</evidence>
<dbReference type="OrthoDB" id="5222339at2759"/>
<evidence type="ECO:0000256" key="2">
    <source>
        <dbReference type="SAM" id="MobiDB-lite"/>
    </source>
</evidence>
<organism evidence="4 5">
    <name type="scientific">Polyplosphaeria fusca</name>
    <dbReference type="NCBI Taxonomy" id="682080"/>
    <lineage>
        <taxon>Eukaryota</taxon>
        <taxon>Fungi</taxon>
        <taxon>Dikarya</taxon>
        <taxon>Ascomycota</taxon>
        <taxon>Pezizomycotina</taxon>
        <taxon>Dothideomycetes</taxon>
        <taxon>Pleosporomycetidae</taxon>
        <taxon>Pleosporales</taxon>
        <taxon>Tetraplosphaeriaceae</taxon>
        <taxon>Polyplosphaeria</taxon>
    </lineage>
</organism>
<gene>
    <name evidence="4" type="ORF">EJ04DRAFT_461718</name>
</gene>
<dbReference type="AlphaFoldDB" id="A0A9P4R0F8"/>
<feature type="compositionally biased region" description="Polar residues" evidence="2">
    <location>
        <begin position="9"/>
        <end position="18"/>
    </location>
</feature>
<dbReference type="PROSITE" id="PS50137">
    <property type="entry name" value="DS_RBD"/>
    <property type="match status" value="1"/>
</dbReference>
<protein>
    <recommendedName>
        <fullName evidence="3">DRBM domain-containing protein</fullName>
    </recommendedName>
</protein>
<evidence type="ECO:0000259" key="3">
    <source>
        <dbReference type="PROSITE" id="PS50137"/>
    </source>
</evidence>
<feature type="region of interest" description="Disordered" evidence="2">
    <location>
        <begin position="373"/>
        <end position="393"/>
    </location>
</feature>
<sequence length="393" mass="42237">MELQAMPNPATSGQSRDSNGIFLSVDDYVEQEKEGYERDRQARLDAKAPKPPKVKDGDNASPVPIAVSTRSSESISRFHMKLQALGLGLPVFTFTGDSLLGWGVGAEICGESLTEPTRYSSKQAAKEALCRRGLELVDQLEAEGKVSKPVKGCKSSVANAQTAELKQPGPNNIGQLLEFRNSTQSSHPAYEDYSVGRKFACVLTLDDLDLSFGSTSSTFASKKEARQAAAGSAIEHFKAAGTWPESSTDGGGIRKKKKTTDGPKAASTSLSSEDSSSSGPSYAHKVTQLAIVLGFPAPEYRYEQNANPNAANFYKCACFFRNEGAHAGPIGETAHVFGKKNAKETCAELVLSYLEKVKEERLAFGRMMMGVSEGGKPPLEEDESHDEYVDAQG</sequence>
<feature type="domain" description="DRBM" evidence="3">
    <location>
        <begin position="171"/>
        <end position="239"/>
    </location>
</feature>
<keyword evidence="5" id="KW-1185">Reference proteome</keyword>
<dbReference type="SUPFAM" id="SSF54768">
    <property type="entry name" value="dsRNA-binding domain-like"/>
    <property type="match status" value="2"/>
</dbReference>